<name>A0AAD5Q7C2_PYTIN</name>
<gene>
    <name evidence="1" type="ORF">P43SY_000469</name>
</gene>
<dbReference type="EMBL" id="JAKCXM010000360">
    <property type="protein sequence ID" value="KAJ0395171.1"/>
    <property type="molecule type" value="Genomic_DNA"/>
</dbReference>
<comment type="caution">
    <text evidence="1">The sequence shown here is derived from an EMBL/GenBank/DDBJ whole genome shotgun (WGS) entry which is preliminary data.</text>
</comment>
<evidence type="ECO:0000313" key="1">
    <source>
        <dbReference type="EMBL" id="KAJ0395171.1"/>
    </source>
</evidence>
<evidence type="ECO:0000313" key="2">
    <source>
        <dbReference type="Proteomes" id="UP001209570"/>
    </source>
</evidence>
<dbReference type="Proteomes" id="UP001209570">
    <property type="component" value="Unassembled WGS sequence"/>
</dbReference>
<protein>
    <submittedName>
        <fullName evidence="1">Uncharacterized protein</fullName>
    </submittedName>
</protein>
<organism evidence="1 2">
    <name type="scientific">Pythium insidiosum</name>
    <name type="common">Pythiosis disease agent</name>
    <dbReference type="NCBI Taxonomy" id="114742"/>
    <lineage>
        <taxon>Eukaryota</taxon>
        <taxon>Sar</taxon>
        <taxon>Stramenopiles</taxon>
        <taxon>Oomycota</taxon>
        <taxon>Peronosporomycetes</taxon>
        <taxon>Pythiales</taxon>
        <taxon>Pythiaceae</taxon>
        <taxon>Pythium</taxon>
    </lineage>
</organism>
<proteinExistence type="predicted"/>
<sequence>MPSVGKEYVLYNGRLQRVRTLRLDNQQADDMSTFRKLTSMRYLSNKVRGWFHREERESCVSAALEAEEEEMCRRSLRDIVCCDELMQGLEKTTVLTSDREDRRSSITTMTTSTTRSSIFTDTDTSRSSLSFSGDELPIETSVMDQRCCFNCHSTFQRQLSHYDHYCGLDCKTAHRVRLSS</sequence>
<reference evidence="1" key="1">
    <citation type="submission" date="2021-12" db="EMBL/GenBank/DDBJ databases">
        <title>Prjna785345.</title>
        <authorList>
            <person name="Rujirawat T."/>
            <person name="Krajaejun T."/>
        </authorList>
    </citation>
    <scope>NUCLEOTIDE SEQUENCE</scope>
    <source>
        <strain evidence="1">Pi057C3</strain>
    </source>
</reference>
<accession>A0AAD5Q7C2</accession>
<dbReference type="AlphaFoldDB" id="A0AAD5Q7C2"/>
<keyword evidence="2" id="KW-1185">Reference proteome</keyword>